<sequence length="336" mass="37826">MPSSPMTKPVVAKQLGELLQEQQEPFILEIYLLEKGYLKKSANWGPKNKRSCSKIVKAVFNKLVLSIRNTRKPKNSASRDGSYGVWEIGRRSNQDTVDSDRFSSASGTTVFHSCSGSDTDDRTGSLQPDSVLSFKIGNLVEEKEIDTDRRLPWRCREENNKELSPVSVLEVPSHENSQVQNRSQRNAKTKDSMLAIPFCKFMFESPIDEPSTDTPSQYLTGKRVSQQSKQLLLDCVRELVEGYGSARGRRKELLEIMGPLETCKILSKDIRTWSELSGNGTNTRQLLHSDFAASAEEWRGFDTQMTEIGAVIGDAIVEDITEEIVVDMIELLERKV</sequence>
<protein>
    <submittedName>
        <fullName evidence="1">Uncharacterized protein</fullName>
    </submittedName>
</protein>
<keyword evidence="2" id="KW-1185">Reference proteome</keyword>
<evidence type="ECO:0000313" key="1">
    <source>
        <dbReference type="EMBL" id="KAH7850277.1"/>
    </source>
</evidence>
<name>A0ACB7Y9R4_9ERIC</name>
<comment type="caution">
    <text evidence="1">The sequence shown here is derived from an EMBL/GenBank/DDBJ whole genome shotgun (WGS) entry which is preliminary data.</text>
</comment>
<evidence type="ECO:0000313" key="2">
    <source>
        <dbReference type="Proteomes" id="UP000828048"/>
    </source>
</evidence>
<dbReference type="EMBL" id="CM037157">
    <property type="protein sequence ID" value="KAH7850277.1"/>
    <property type="molecule type" value="Genomic_DNA"/>
</dbReference>
<organism evidence="1 2">
    <name type="scientific">Vaccinium darrowii</name>
    <dbReference type="NCBI Taxonomy" id="229202"/>
    <lineage>
        <taxon>Eukaryota</taxon>
        <taxon>Viridiplantae</taxon>
        <taxon>Streptophyta</taxon>
        <taxon>Embryophyta</taxon>
        <taxon>Tracheophyta</taxon>
        <taxon>Spermatophyta</taxon>
        <taxon>Magnoliopsida</taxon>
        <taxon>eudicotyledons</taxon>
        <taxon>Gunneridae</taxon>
        <taxon>Pentapetalae</taxon>
        <taxon>asterids</taxon>
        <taxon>Ericales</taxon>
        <taxon>Ericaceae</taxon>
        <taxon>Vaccinioideae</taxon>
        <taxon>Vaccinieae</taxon>
        <taxon>Vaccinium</taxon>
    </lineage>
</organism>
<dbReference type="Proteomes" id="UP000828048">
    <property type="component" value="Chromosome 7"/>
</dbReference>
<gene>
    <name evidence="1" type="ORF">Vadar_030265</name>
</gene>
<reference evidence="1 2" key="1">
    <citation type="journal article" date="2021" name="Hortic Res">
        <title>High-quality reference genome and annotation aids understanding of berry development for evergreen blueberry (Vaccinium darrowii).</title>
        <authorList>
            <person name="Yu J."/>
            <person name="Hulse-Kemp A.M."/>
            <person name="Babiker E."/>
            <person name="Staton M."/>
        </authorList>
    </citation>
    <scope>NUCLEOTIDE SEQUENCE [LARGE SCALE GENOMIC DNA]</scope>
    <source>
        <strain evidence="2">cv. NJ 8807/NJ 8810</strain>
        <tissue evidence="1">Young leaf</tissue>
    </source>
</reference>
<accession>A0ACB7Y9R4</accession>
<proteinExistence type="predicted"/>